<accession>A0A7H1MAZ1</accession>
<dbReference type="EMBL" id="CP060414">
    <property type="protein sequence ID" value="QNT58806.1"/>
    <property type="molecule type" value="Genomic_DNA"/>
</dbReference>
<dbReference type="Proteomes" id="UP000516412">
    <property type="component" value="Chromosome"/>
</dbReference>
<name>A0A7H1MAZ1_9NEIS</name>
<reference evidence="2" key="1">
    <citation type="submission" date="2024-06" db="EMBL/GenBank/DDBJ databases">
        <title>Complete Genome Sequence of mouse commensal type strain Neisseria musculi.</title>
        <authorList>
            <person name="Thapa E."/>
            <person name="Aluvathingal J."/>
            <person name="Nadendla S."/>
            <person name="Mehta A."/>
            <person name="Tettelin H."/>
            <person name="Weyand N.J."/>
        </authorList>
    </citation>
    <scope>NUCLEOTIDE SEQUENCE</scope>
    <source>
        <strain evidence="2">NW831</strain>
    </source>
</reference>
<sequence length="64" mass="7324">MQNNPPIRMVYILVCFSAAYFLVYKPLNIQGIYTVMLILSTAYIADLLYAAHLFISRKYSNGSK</sequence>
<feature type="transmembrane region" description="Helical" evidence="1">
    <location>
        <begin position="7"/>
        <end position="24"/>
    </location>
</feature>
<protein>
    <submittedName>
        <fullName evidence="2">Membrane protein</fullName>
    </submittedName>
</protein>
<keyword evidence="1" id="KW-1133">Transmembrane helix</keyword>
<evidence type="ECO:0000313" key="3">
    <source>
        <dbReference type="Proteomes" id="UP000516412"/>
    </source>
</evidence>
<keyword evidence="1" id="KW-0812">Transmembrane</keyword>
<evidence type="ECO:0000313" key="2">
    <source>
        <dbReference type="EMBL" id="QNT58806.1"/>
    </source>
</evidence>
<evidence type="ECO:0000256" key="1">
    <source>
        <dbReference type="SAM" id="Phobius"/>
    </source>
</evidence>
<dbReference type="KEGG" id="nmus:H7A79_1874"/>
<keyword evidence="1" id="KW-0472">Membrane</keyword>
<gene>
    <name evidence="2" type="ORF">H7A79_1874</name>
</gene>
<keyword evidence="3" id="KW-1185">Reference proteome</keyword>
<feature type="transmembrane region" description="Helical" evidence="1">
    <location>
        <begin position="30"/>
        <end position="55"/>
    </location>
</feature>
<organism evidence="2 3">
    <name type="scientific">Neisseria musculi</name>
    <dbReference type="NCBI Taxonomy" id="1815583"/>
    <lineage>
        <taxon>Bacteria</taxon>
        <taxon>Pseudomonadati</taxon>
        <taxon>Pseudomonadota</taxon>
        <taxon>Betaproteobacteria</taxon>
        <taxon>Neisseriales</taxon>
        <taxon>Neisseriaceae</taxon>
        <taxon>Neisseria</taxon>
    </lineage>
</organism>
<dbReference type="AlphaFoldDB" id="A0A7H1MAZ1"/>
<proteinExistence type="predicted"/>